<evidence type="ECO:0000256" key="2">
    <source>
        <dbReference type="ARBA" id="ARBA00009677"/>
    </source>
</evidence>
<dbReference type="Pfam" id="PF00460">
    <property type="entry name" value="Flg_bb_rod"/>
    <property type="match status" value="1"/>
</dbReference>
<accession>A0ABQ0A0A6</accession>
<evidence type="ECO:0000259" key="8">
    <source>
        <dbReference type="Pfam" id="PF00460"/>
    </source>
</evidence>
<dbReference type="NCBIfam" id="TIGR01396">
    <property type="entry name" value="FlgB"/>
    <property type="match status" value="1"/>
</dbReference>
<feature type="region of interest" description="Disordered" evidence="7">
    <location>
        <begin position="71"/>
        <end position="94"/>
    </location>
</feature>
<name>A0ABQ0A0A6_9GAMM</name>
<keyword evidence="9" id="KW-0282">Flagellum</keyword>
<dbReference type="RefSeq" id="WP_353294932.1">
    <property type="nucleotide sequence ID" value="NZ_BAABWH010000005.1"/>
</dbReference>
<evidence type="ECO:0000256" key="3">
    <source>
        <dbReference type="ARBA" id="ARBA00014376"/>
    </source>
</evidence>
<dbReference type="InterPro" id="IPR006300">
    <property type="entry name" value="FlgB"/>
</dbReference>
<dbReference type="PIRSF" id="PIRSF002889">
    <property type="entry name" value="Rod_FlgB"/>
    <property type="match status" value="1"/>
</dbReference>
<evidence type="ECO:0000256" key="1">
    <source>
        <dbReference type="ARBA" id="ARBA00004117"/>
    </source>
</evidence>
<keyword evidence="9" id="KW-0966">Cell projection</keyword>
<keyword evidence="4 6" id="KW-0975">Bacterial flagellum</keyword>
<comment type="subunit">
    <text evidence="6">The basal body constitutes a major portion of the flagellar organelle and consists of a number of rings mounted on a central rod.</text>
</comment>
<comment type="function">
    <text evidence="5 6">Structural component of flagellum, the bacterial motility apparatus. Part of the rod structure of flagellar basal body.</text>
</comment>
<evidence type="ECO:0000256" key="5">
    <source>
        <dbReference type="ARBA" id="ARBA00024934"/>
    </source>
</evidence>
<dbReference type="PROSITE" id="PS00588">
    <property type="entry name" value="FLAGELLA_BB_ROD"/>
    <property type="match status" value="1"/>
</dbReference>
<organism evidence="9 10">
    <name type="scientific">Thalassolituus maritimus</name>
    <dbReference type="NCBI Taxonomy" id="484498"/>
    <lineage>
        <taxon>Bacteria</taxon>
        <taxon>Pseudomonadati</taxon>
        <taxon>Pseudomonadota</taxon>
        <taxon>Gammaproteobacteria</taxon>
        <taxon>Oceanospirillales</taxon>
        <taxon>Oceanospirillaceae</taxon>
        <taxon>Thalassolituus</taxon>
    </lineage>
</organism>
<proteinExistence type="inferred from homology"/>
<keyword evidence="9" id="KW-0969">Cilium</keyword>
<evidence type="ECO:0000256" key="4">
    <source>
        <dbReference type="ARBA" id="ARBA00023143"/>
    </source>
</evidence>
<evidence type="ECO:0000313" key="10">
    <source>
        <dbReference type="Proteomes" id="UP001481413"/>
    </source>
</evidence>
<evidence type="ECO:0000256" key="7">
    <source>
        <dbReference type="SAM" id="MobiDB-lite"/>
    </source>
</evidence>
<dbReference type="Proteomes" id="UP001481413">
    <property type="component" value="Unassembled WGS sequence"/>
</dbReference>
<comment type="similarity">
    <text evidence="2 6">Belongs to the flagella basal body rod proteins family.</text>
</comment>
<comment type="caution">
    <text evidence="9">The sequence shown here is derived from an EMBL/GenBank/DDBJ whole genome shotgun (WGS) entry which is preliminary data.</text>
</comment>
<feature type="domain" description="Flagellar basal body rod protein N-terminal" evidence="8">
    <location>
        <begin position="13"/>
        <end position="40"/>
    </location>
</feature>
<protein>
    <recommendedName>
        <fullName evidence="3 6">Flagellar basal body rod protein FlgB</fullName>
    </recommendedName>
</protein>
<gene>
    <name evidence="9" type="primary">flgB</name>
    <name evidence="9" type="ORF">NBRC116585_19470</name>
</gene>
<evidence type="ECO:0000313" key="9">
    <source>
        <dbReference type="EMBL" id="GAA6145829.1"/>
    </source>
</evidence>
<reference evidence="9 10" key="1">
    <citation type="submission" date="2024-04" db="EMBL/GenBank/DDBJ databases">
        <title>Draft genome sequence of Thalassolituus maritimus NBRC 116585.</title>
        <authorList>
            <person name="Miyakawa T."/>
            <person name="Kusuya Y."/>
            <person name="Miura T."/>
        </authorList>
    </citation>
    <scope>NUCLEOTIDE SEQUENCE [LARGE SCALE GENOMIC DNA]</scope>
    <source>
        <strain evidence="9 10">5NW40-0001</strain>
    </source>
</reference>
<evidence type="ECO:0000256" key="6">
    <source>
        <dbReference type="PIRNR" id="PIRNR002889"/>
    </source>
</evidence>
<dbReference type="InterPro" id="IPR019776">
    <property type="entry name" value="Flagellar_basal_body_rod_CS"/>
</dbReference>
<dbReference type="PANTHER" id="PTHR30435">
    <property type="entry name" value="FLAGELLAR PROTEIN"/>
    <property type="match status" value="1"/>
</dbReference>
<keyword evidence="10" id="KW-1185">Reference proteome</keyword>
<comment type="subcellular location">
    <subcellularLocation>
        <location evidence="1 6">Bacterial flagellum basal body</location>
    </subcellularLocation>
</comment>
<sequence length="133" mass="14404">MGAINFTNGLGIHDTAMQLRAKRAEVLANNLANSDTPGFKARDFDFKAILAAETHDDTSFDMASTHGAHLSGTNGAADSDLKYRNPLQPSIDGNTVDAQTEQAQFARNSMDYSASFEFLNGKFKGMRNAIRGE</sequence>
<dbReference type="InterPro" id="IPR001444">
    <property type="entry name" value="Flag_bb_rod_N"/>
</dbReference>
<dbReference type="PANTHER" id="PTHR30435:SF12">
    <property type="entry name" value="FLAGELLAR BASAL BODY ROD PROTEIN FLGB"/>
    <property type="match status" value="1"/>
</dbReference>
<dbReference type="EMBL" id="BAABWH010000005">
    <property type="protein sequence ID" value="GAA6145829.1"/>
    <property type="molecule type" value="Genomic_DNA"/>
</dbReference>